<feature type="transmembrane region" description="Helical" evidence="1">
    <location>
        <begin position="69"/>
        <end position="88"/>
    </location>
</feature>
<keyword evidence="1" id="KW-0472">Membrane</keyword>
<comment type="caution">
    <text evidence="2">The sequence shown here is derived from an EMBL/GenBank/DDBJ whole genome shotgun (WGS) entry which is preliminary data.</text>
</comment>
<organism evidence="2 3">
    <name type="scientific">Brassica cretica</name>
    <name type="common">Mustard</name>
    <dbReference type="NCBI Taxonomy" id="69181"/>
    <lineage>
        <taxon>Eukaryota</taxon>
        <taxon>Viridiplantae</taxon>
        <taxon>Streptophyta</taxon>
        <taxon>Embryophyta</taxon>
        <taxon>Tracheophyta</taxon>
        <taxon>Spermatophyta</taxon>
        <taxon>Magnoliopsida</taxon>
        <taxon>eudicotyledons</taxon>
        <taxon>Gunneridae</taxon>
        <taxon>Pentapetalae</taxon>
        <taxon>rosids</taxon>
        <taxon>malvids</taxon>
        <taxon>Brassicales</taxon>
        <taxon>Brassicaceae</taxon>
        <taxon>Brassiceae</taxon>
        <taxon>Brassica</taxon>
    </lineage>
</organism>
<keyword evidence="1" id="KW-1133">Transmembrane helix</keyword>
<evidence type="ECO:0008006" key="4">
    <source>
        <dbReference type="Google" id="ProtNLM"/>
    </source>
</evidence>
<reference evidence="2" key="1">
    <citation type="submission" date="2019-12" db="EMBL/GenBank/DDBJ databases">
        <title>Genome sequencing and annotation of Brassica cretica.</title>
        <authorList>
            <person name="Studholme D.J."/>
            <person name="Sarris P."/>
        </authorList>
    </citation>
    <scope>NUCLEOTIDE SEQUENCE</scope>
    <source>
        <strain evidence="2">PFS-109/04</strain>
        <tissue evidence="2">Leaf</tissue>
    </source>
</reference>
<name>A0A8S9PFC9_BRACR</name>
<keyword evidence="1" id="KW-0812">Transmembrane</keyword>
<proteinExistence type="predicted"/>
<evidence type="ECO:0000313" key="3">
    <source>
        <dbReference type="Proteomes" id="UP000712600"/>
    </source>
</evidence>
<dbReference type="EMBL" id="QGKX02001521">
    <property type="protein sequence ID" value="KAF3514149.1"/>
    <property type="molecule type" value="Genomic_DNA"/>
</dbReference>
<dbReference type="AlphaFoldDB" id="A0A8S9PFC9"/>
<dbReference type="Proteomes" id="UP000712600">
    <property type="component" value="Unassembled WGS sequence"/>
</dbReference>
<gene>
    <name evidence="2" type="ORF">F2Q69_00004803</name>
</gene>
<accession>A0A8S9PFC9</accession>
<evidence type="ECO:0000256" key="1">
    <source>
        <dbReference type="SAM" id="Phobius"/>
    </source>
</evidence>
<evidence type="ECO:0000313" key="2">
    <source>
        <dbReference type="EMBL" id="KAF3514149.1"/>
    </source>
</evidence>
<feature type="transmembrane region" description="Helical" evidence="1">
    <location>
        <begin position="22"/>
        <end position="43"/>
    </location>
</feature>
<feature type="transmembrane region" description="Helical" evidence="1">
    <location>
        <begin position="131"/>
        <end position="152"/>
    </location>
</feature>
<sequence>MPQAFSLGGFCRADRLDRGDRGWVSVLFRMLSCSVGFGLTLSFDTEVSASADDVKSSFLETLARPRFTLGFKVCAVTSRLSVFLLRFLPDSYQFKVRDRGGMAELVFRRAAYVPLSRIKPSRSFVSCRERFHSAVVAVLTALIVMIVFGSVFSSGCFG</sequence>
<protein>
    <recommendedName>
        <fullName evidence="4">Transmembrane protein</fullName>
    </recommendedName>
</protein>